<evidence type="ECO:0000313" key="2">
    <source>
        <dbReference type="Proteomes" id="UP000236151"/>
    </source>
</evidence>
<dbReference type="NCBIfam" id="NF006160">
    <property type="entry name" value="PRK08304.1"/>
    <property type="match status" value="1"/>
</dbReference>
<dbReference type="RefSeq" id="WP_103081384.1">
    <property type="nucleotide sequence ID" value="NZ_CP021850.1"/>
</dbReference>
<reference evidence="2" key="1">
    <citation type="submission" date="2017-06" db="EMBL/GenBank/DDBJ databases">
        <title>Investigating the central metabolism of Clostridium thermosuccinogenes.</title>
        <authorList>
            <person name="Koendjbiharie J.G."/>
            <person name="Van Kranenburg R."/>
            <person name="Vriesendorp B."/>
        </authorList>
    </citation>
    <scope>NUCLEOTIDE SEQUENCE [LARGE SCALE GENOMIC DNA]</scope>
    <source>
        <strain evidence="2">DSM 5806</strain>
    </source>
</reference>
<proteinExistence type="predicted"/>
<dbReference type="EMBL" id="NIOJ01000019">
    <property type="protein sequence ID" value="PNT99315.1"/>
    <property type="molecule type" value="Genomic_DNA"/>
</dbReference>
<dbReference type="AlphaFoldDB" id="A0A2K2F586"/>
<protein>
    <submittedName>
        <fullName evidence="1">Stage V sporulation protein AD</fullName>
    </submittedName>
</protein>
<sequence length="339" mass="36042">MAGKRLGKQTIKLQNPPSIVSTAVIAGPKEGEGPLRLYFDAIIDDEMWGEKSWERAESKLVRETFGRILNKAGKAPSEINYIIAGDLLNQCIASTFGLRESEIPFFGVFGACSTMAESLSLGAMLIDGGFADNVVAITSSHFCSAERQFRFPLELGTQRTPTSQWTVTASGGALLSSEGSGPYITHVTTGKIVDMGIKDANNMGAAMAPAAADTIYAHFQDTGYAPERYDLIVTGDLGAVGKSICEDLLKREGYYMGGVYNDCGIMIFDRRKQDVHAGGSGCGCSASVFSGYIYQEMKKGNLNKVLFVATGALLSPASSQQGESIPGIAHAVAVSRTLS</sequence>
<comment type="caution">
    <text evidence="1">The sequence shown here is derived from an EMBL/GenBank/DDBJ whole genome shotgun (WGS) entry which is preliminary data.</text>
</comment>
<keyword evidence="2" id="KW-1185">Reference proteome</keyword>
<dbReference type="OrthoDB" id="9770068at2"/>
<accession>A0A2K2F586</accession>
<name>A0A2K2F586_9CLOT</name>
<gene>
    <name evidence="1" type="primary">spoVAD</name>
    <name evidence="1" type="ORF">CDQ84_08870</name>
</gene>
<evidence type="ECO:0000313" key="1">
    <source>
        <dbReference type="EMBL" id="PNT99315.1"/>
    </source>
</evidence>
<dbReference type="InterPro" id="IPR038369">
    <property type="entry name" value="SpoVAD_sf"/>
</dbReference>
<dbReference type="NCBIfam" id="TIGR02845">
    <property type="entry name" value="spore_V_AD"/>
    <property type="match status" value="1"/>
</dbReference>
<dbReference type="InterPro" id="IPR010894">
    <property type="entry name" value="SpoVAD"/>
</dbReference>
<dbReference type="KEGG" id="cthd:CDO33_15175"/>
<dbReference type="GO" id="GO:0016746">
    <property type="term" value="F:acyltransferase activity"/>
    <property type="evidence" value="ECO:0007669"/>
    <property type="project" value="InterPro"/>
</dbReference>
<dbReference type="Proteomes" id="UP000236151">
    <property type="component" value="Unassembled WGS sequence"/>
</dbReference>
<dbReference type="SUPFAM" id="SSF53901">
    <property type="entry name" value="Thiolase-like"/>
    <property type="match status" value="1"/>
</dbReference>
<dbReference type="Gene3D" id="3.40.47.40">
    <property type="entry name" value="Stage V sporulation protein AD"/>
    <property type="match status" value="1"/>
</dbReference>
<dbReference type="PIRSF" id="PIRSF011570">
    <property type="entry name" value="SpoVAD"/>
    <property type="match status" value="1"/>
</dbReference>
<organism evidence="1 2">
    <name type="scientific">Clostridium thermosuccinogenes</name>
    <dbReference type="NCBI Taxonomy" id="84032"/>
    <lineage>
        <taxon>Bacteria</taxon>
        <taxon>Bacillati</taxon>
        <taxon>Bacillota</taxon>
        <taxon>Clostridia</taxon>
        <taxon>Eubacteriales</taxon>
        <taxon>Clostridiaceae</taxon>
        <taxon>Clostridium</taxon>
    </lineage>
</organism>
<dbReference type="InterPro" id="IPR016039">
    <property type="entry name" value="Thiolase-like"/>
</dbReference>
<dbReference type="Pfam" id="PF07451">
    <property type="entry name" value="SpoVAD"/>
    <property type="match status" value="1"/>
</dbReference>